<name>A0ACC4DBC8_PURLI</name>
<gene>
    <name evidence="1" type="ORF">ACCO45_013371</name>
</gene>
<protein>
    <submittedName>
        <fullName evidence="1">Uncharacterized protein</fullName>
    </submittedName>
</protein>
<evidence type="ECO:0000313" key="1">
    <source>
        <dbReference type="EMBL" id="KAL3953428.1"/>
    </source>
</evidence>
<accession>A0ACC4DBC8</accession>
<sequence>MTKPPRGLSSSVWAGASSQRTQSLPPPLPASEELPSPSSPRAKALARAQALRRFEQVCVRLRWKFIDLQNAYDRTNAPQSFHFAAQEAENNFKVDFHEFYVKIEQAIVFLLKLFGTTIAKASTLATTQYGGAPSVAAAHAYHHNVLKALDDDQHPLHEPLGKGPVNQALWKAKELRNKWKSATEDRESPPLGMYDLSWIVNQVLAGLEAAYAVASARVIEDLNDNDLAMTDDERRDAAVVEGASGSGWWSPWIGNREPRPSRRPLML</sequence>
<reference evidence="1" key="1">
    <citation type="submission" date="2024-12" db="EMBL/GenBank/DDBJ databases">
        <title>Comparative genomics and development of molecular markers within Purpureocillium lilacinum and among Purpureocillium species.</title>
        <authorList>
            <person name="Yeh Z.-Y."/>
            <person name="Ni N.-T."/>
            <person name="Lo P.-H."/>
            <person name="Mushyakhwo K."/>
            <person name="Lin C.-F."/>
            <person name="Nai Y.-S."/>
        </authorList>
    </citation>
    <scope>NUCLEOTIDE SEQUENCE</scope>
    <source>
        <strain evidence="1">NCHU-NPUST-175</strain>
    </source>
</reference>
<dbReference type="EMBL" id="JBGNUJ010000012">
    <property type="protein sequence ID" value="KAL3953428.1"/>
    <property type="molecule type" value="Genomic_DNA"/>
</dbReference>
<comment type="caution">
    <text evidence="1">The sequence shown here is derived from an EMBL/GenBank/DDBJ whole genome shotgun (WGS) entry which is preliminary data.</text>
</comment>
<keyword evidence="2" id="KW-1185">Reference proteome</keyword>
<organism evidence="1 2">
    <name type="scientific">Purpureocillium lilacinum</name>
    <name type="common">Paecilomyces lilacinus</name>
    <dbReference type="NCBI Taxonomy" id="33203"/>
    <lineage>
        <taxon>Eukaryota</taxon>
        <taxon>Fungi</taxon>
        <taxon>Dikarya</taxon>
        <taxon>Ascomycota</taxon>
        <taxon>Pezizomycotina</taxon>
        <taxon>Sordariomycetes</taxon>
        <taxon>Hypocreomycetidae</taxon>
        <taxon>Hypocreales</taxon>
        <taxon>Ophiocordycipitaceae</taxon>
        <taxon>Purpureocillium</taxon>
    </lineage>
</organism>
<proteinExistence type="predicted"/>
<dbReference type="Proteomes" id="UP001638806">
    <property type="component" value="Unassembled WGS sequence"/>
</dbReference>
<evidence type="ECO:0000313" key="2">
    <source>
        <dbReference type="Proteomes" id="UP001638806"/>
    </source>
</evidence>